<dbReference type="EMBL" id="CAIIXF020000005">
    <property type="protein sequence ID" value="CAH1782603.1"/>
    <property type="molecule type" value="Genomic_DNA"/>
</dbReference>
<dbReference type="GO" id="GO:0005634">
    <property type="term" value="C:nucleus"/>
    <property type="evidence" value="ECO:0007669"/>
    <property type="project" value="UniProtKB-SubCell"/>
</dbReference>
<comment type="subcellular location">
    <subcellularLocation>
        <location evidence="2">Nucleus</location>
    </subcellularLocation>
</comment>
<keyword evidence="11" id="KW-0862">Zinc</keyword>
<dbReference type="FunFam" id="3.30.40.10:FF:000172">
    <property type="entry name" value="E3 ubiquitin-protein ligase RAD18"/>
    <property type="match status" value="1"/>
</dbReference>
<evidence type="ECO:0000256" key="14">
    <source>
        <dbReference type="ARBA" id="ARBA00023242"/>
    </source>
</evidence>
<feature type="compositionally biased region" description="Acidic residues" evidence="19">
    <location>
        <begin position="892"/>
        <end position="902"/>
    </location>
</feature>
<evidence type="ECO:0000313" key="24">
    <source>
        <dbReference type="Proteomes" id="UP000749559"/>
    </source>
</evidence>
<evidence type="ECO:0000256" key="2">
    <source>
        <dbReference type="ARBA" id="ARBA00004123"/>
    </source>
</evidence>
<evidence type="ECO:0000256" key="7">
    <source>
        <dbReference type="ARBA" id="ARBA00022723"/>
    </source>
</evidence>
<dbReference type="GO" id="GO:0061630">
    <property type="term" value="F:ubiquitin protein ligase activity"/>
    <property type="evidence" value="ECO:0007669"/>
    <property type="project" value="UniProtKB-EC"/>
</dbReference>
<dbReference type="Gene3D" id="3.30.40.10">
    <property type="entry name" value="Zinc/RING finger domain, C3HC4 (zinc finger)"/>
    <property type="match status" value="1"/>
</dbReference>
<evidence type="ECO:0000256" key="16">
    <source>
        <dbReference type="ARBA" id="ARBA00082369"/>
    </source>
</evidence>
<dbReference type="Pfam" id="PF13923">
    <property type="entry name" value="zf-C3HC4_2"/>
    <property type="match status" value="1"/>
</dbReference>
<dbReference type="InterPro" id="IPR013761">
    <property type="entry name" value="SAM/pointed_sf"/>
</dbReference>
<evidence type="ECO:0000256" key="3">
    <source>
        <dbReference type="ARBA" id="ARBA00004906"/>
    </source>
</evidence>
<feature type="compositionally biased region" description="Low complexity" evidence="19">
    <location>
        <begin position="517"/>
        <end position="547"/>
    </location>
</feature>
<dbReference type="PANTHER" id="PTHR14134">
    <property type="entry name" value="E3 UBIQUITIN-PROTEIN LIGASE RAD18"/>
    <property type="match status" value="1"/>
</dbReference>
<dbReference type="GO" id="GO:0097505">
    <property type="term" value="C:Rad6-Rad18 complex"/>
    <property type="evidence" value="ECO:0007669"/>
    <property type="project" value="TreeGrafter"/>
</dbReference>
<sequence>MSEEFDPSDWPENFQQMRDLDNLLRCPVCFEYFNTAMVIPQCSHTYCSRCIRRYINYKSQCPTCSVSVSAPELKNNRLVDEIIKKYQEVRDNLVLAAKAVPDLASPGRPIHTSGNTPKHNNKKDRPMFTWLSSINLQELYDTIRGAGFTMDTIGSLTKEMMVNDLGITKRNHLIKLEFFLKNLNNGRKPVKTDSGSTSMVQPNEADSVPNTPLPMSTPNTLTSSVTDTDIDITPSDTRLEDIHTGPVSGHAINNTSTYTNNSSIPERDNHSIGADTNIGSNSFQSSTNTSSAMSTQGINQTTDSDSVTHSQSLRSPQAIESVSPVAGSDAAIETPHFSSNPNLPKVPCPICGVPVKERFINIHLDRCLKKSTEDPSDSLPSPPPMPKRKRLPKLVYTLIKDKDLKKRLQNEGLSTQGDRKAMIKRHHEYTLLYNSECDAASPRPVSAILAEVERNEMLNFKPMVVNAHSLVIKKGAPPDAVEKAQKNYVKKHNSHFKDLIQATKERMKGRKIKPAESSTSSDTVTSDSSIQGYSSTTSDSSCTSDVSFNQGYSTEGSSKHGNHGDSASSVSSNLDNPTKQNIQTSTSKTPNVIPSKRHTFKNLFTDTSPDGDLGKLPVKSMADPTSPGATSIEKPSSLAETPGSSTHKTLGRSPGITPSTDFIGAFNTFKETQTFISETPKSAPNHKRTLTPLTFIKKPSGIDKTLDTSKVDSDEDFNIGPLPSSMKKSMNKSTNLKNSVNSETKPSIKNVKTNQRPKELIPKNVSMNTVKTVDQLDTALTDILHTTGQEVAKQIEADLREQEELGPTSHESNKIVENKKAKVSALIEPSFQDDNTTDTLPYNMVRQNSDLLADTTDGPLSKPDLVRSDSDLSTTSTLILQGPTETQRSDNLFDDPSDDLVDEPSGNTVNKAKKTRAARAKKQKSTADSDWIPDLTEIRDAVTESGFIPASPVKTRRSQRKRNQPGSTGSVTDVVKPSRKRQK</sequence>
<dbReference type="InterPro" id="IPR001841">
    <property type="entry name" value="Znf_RING"/>
</dbReference>
<dbReference type="InterPro" id="IPR039577">
    <property type="entry name" value="Rad18"/>
</dbReference>
<feature type="region of interest" description="Disordered" evidence="19">
    <location>
        <begin position="370"/>
        <end position="389"/>
    </location>
</feature>
<comment type="pathway">
    <text evidence="3">Protein modification; protein ubiquitination.</text>
</comment>
<dbReference type="PROSITE" id="PS50089">
    <property type="entry name" value="ZF_RING_2"/>
    <property type="match status" value="1"/>
</dbReference>
<feature type="compositionally biased region" description="Polar residues" evidence="19">
    <location>
        <begin position="565"/>
        <end position="592"/>
    </location>
</feature>
<dbReference type="GO" id="GO:0006301">
    <property type="term" value="P:DNA damage tolerance"/>
    <property type="evidence" value="ECO:0007669"/>
    <property type="project" value="InterPro"/>
</dbReference>
<dbReference type="PANTHER" id="PTHR14134:SF2">
    <property type="entry name" value="E3 UBIQUITIN-PROTEIN LIGASE RAD18"/>
    <property type="match status" value="1"/>
</dbReference>
<dbReference type="SMART" id="SM00734">
    <property type="entry name" value="ZnF_Rad18"/>
    <property type="match status" value="1"/>
</dbReference>
<evidence type="ECO:0000256" key="9">
    <source>
        <dbReference type="ARBA" id="ARBA00022771"/>
    </source>
</evidence>
<name>A0A8S4NNU7_OWEFU</name>
<dbReference type="EC" id="2.3.2.27" evidence="5"/>
<dbReference type="SMART" id="SM00513">
    <property type="entry name" value="SAP"/>
    <property type="match status" value="1"/>
</dbReference>
<evidence type="ECO:0000256" key="19">
    <source>
        <dbReference type="SAM" id="MobiDB-lite"/>
    </source>
</evidence>
<keyword evidence="8 18" id="KW-0227">DNA damage</keyword>
<feature type="compositionally biased region" description="Low complexity" evidence="19">
    <location>
        <begin position="280"/>
        <end position="296"/>
    </location>
</feature>
<dbReference type="Proteomes" id="UP000749559">
    <property type="component" value="Unassembled WGS sequence"/>
</dbReference>
<dbReference type="GO" id="GO:0006281">
    <property type="term" value="P:DNA repair"/>
    <property type="evidence" value="ECO:0007669"/>
    <property type="project" value="UniProtKB-KW"/>
</dbReference>
<accession>A0A8S4NNU7</accession>
<evidence type="ECO:0000259" key="22">
    <source>
        <dbReference type="PROSITE" id="PS51908"/>
    </source>
</evidence>
<feature type="domain" description="SAP" evidence="21">
    <location>
        <begin position="396"/>
        <end position="430"/>
    </location>
</feature>
<feature type="compositionally biased region" description="Polar residues" evidence="19">
    <location>
        <begin position="297"/>
        <end position="320"/>
    </location>
</feature>
<feature type="compositionally biased region" description="Polar residues" evidence="19">
    <location>
        <begin position="208"/>
        <end position="219"/>
    </location>
</feature>
<evidence type="ECO:0000256" key="10">
    <source>
        <dbReference type="ARBA" id="ARBA00022786"/>
    </source>
</evidence>
<keyword evidence="10" id="KW-0833">Ubl conjugation pathway</keyword>
<proteinExistence type="inferred from homology"/>
<gene>
    <name evidence="23" type="ORF">OFUS_LOCUS9034</name>
</gene>
<feature type="compositionally biased region" description="Basic residues" evidence="19">
    <location>
        <begin position="954"/>
        <end position="963"/>
    </location>
</feature>
<keyword evidence="7" id="KW-0479">Metal-binding</keyword>
<organism evidence="23 24">
    <name type="scientific">Owenia fusiformis</name>
    <name type="common">Polychaete worm</name>
    <dbReference type="NCBI Taxonomy" id="6347"/>
    <lineage>
        <taxon>Eukaryota</taxon>
        <taxon>Metazoa</taxon>
        <taxon>Spiralia</taxon>
        <taxon>Lophotrochozoa</taxon>
        <taxon>Annelida</taxon>
        <taxon>Polychaeta</taxon>
        <taxon>Sedentaria</taxon>
        <taxon>Canalipalpata</taxon>
        <taxon>Sabellida</taxon>
        <taxon>Oweniida</taxon>
        <taxon>Oweniidae</taxon>
        <taxon>Owenia</taxon>
    </lineage>
</organism>
<feature type="compositionally biased region" description="Low complexity" evidence="19">
    <location>
        <begin position="721"/>
        <end position="739"/>
    </location>
</feature>
<evidence type="ECO:0000259" key="21">
    <source>
        <dbReference type="PROSITE" id="PS50800"/>
    </source>
</evidence>
<dbReference type="GO" id="GO:0008270">
    <property type="term" value="F:zinc ion binding"/>
    <property type="evidence" value="ECO:0007669"/>
    <property type="project" value="UniProtKB-KW"/>
</dbReference>
<evidence type="ECO:0000256" key="4">
    <source>
        <dbReference type="ARBA" id="ARBA00009506"/>
    </source>
</evidence>
<dbReference type="SUPFAM" id="SSF57850">
    <property type="entry name" value="RING/U-box"/>
    <property type="match status" value="1"/>
</dbReference>
<feature type="region of interest" description="Disordered" evidence="19">
    <location>
        <begin position="505"/>
        <end position="659"/>
    </location>
</feature>
<dbReference type="InterPro" id="IPR006642">
    <property type="entry name" value="Rad18_UBZ4"/>
</dbReference>
<evidence type="ECO:0000256" key="8">
    <source>
        <dbReference type="ARBA" id="ARBA00022763"/>
    </source>
</evidence>
<dbReference type="InterPro" id="IPR017907">
    <property type="entry name" value="Znf_RING_CS"/>
</dbReference>
<dbReference type="CDD" id="cd16529">
    <property type="entry name" value="RING-HC_RAD18"/>
    <property type="match status" value="1"/>
</dbReference>
<evidence type="ECO:0000256" key="1">
    <source>
        <dbReference type="ARBA" id="ARBA00000900"/>
    </source>
</evidence>
<feature type="domain" description="RING-type" evidence="20">
    <location>
        <begin position="26"/>
        <end position="65"/>
    </location>
</feature>
<comment type="similarity">
    <text evidence="4">Belongs to the RAD18 family.</text>
</comment>
<evidence type="ECO:0000256" key="11">
    <source>
        <dbReference type="ARBA" id="ARBA00022833"/>
    </source>
</evidence>
<evidence type="ECO:0000256" key="5">
    <source>
        <dbReference type="ARBA" id="ARBA00012483"/>
    </source>
</evidence>
<feature type="compositionally biased region" description="Low complexity" evidence="19">
    <location>
        <begin position="220"/>
        <end position="236"/>
    </location>
</feature>
<dbReference type="PROSITE" id="PS51908">
    <property type="entry name" value="ZF_UBZ4"/>
    <property type="match status" value="1"/>
</dbReference>
<feature type="domain" description="UBZ4-type" evidence="22">
    <location>
        <begin position="345"/>
        <end position="372"/>
    </location>
</feature>
<keyword evidence="12" id="KW-0238">DNA-binding</keyword>
<feature type="compositionally biased region" description="Basic residues" evidence="19">
    <location>
        <begin position="911"/>
        <end position="924"/>
    </location>
</feature>
<feature type="region of interest" description="Disordered" evidence="19">
    <location>
        <begin position="185"/>
        <end position="339"/>
    </location>
</feature>
<feature type="compositionally biased region" description="Low complexity" evidence="19">
    <location>
        <begin position="253"/>
        <end position="263"/>
    </location>
</feature>
<dbReference type="SMART" id="SM00184">
    <property type="entry name" value="RING"/>
    <property type="match status" value="1"/>
</dbReference>
<dbReference type="SUPFAM" id="SSF47769">
    <property type="entry name" value="SAM/Pointed domain"/>
    <property type="match status" value="1"/>
</dbReference>
<keyword evidence="9 17" id="KW-0863">Zinc-finger</keyword>
<protein>
    <recommendedName>
        <fullName evidence="5">RING-type E3 ubiquitin transferase</fullName>
        <ecNumber evidence="5">2.3.2.27</ecNumber>
    </recommendedName>
    <alternativeName>
        <fullName evidence="15 16">RING-type E3 ubiquitin transferase RAD18</fullName>
    </alternativeName>
</protein>
<comment type="catalytic activity">
    <reaction evidence="1">
        <text>S-ubiquitinyl-[E2 ubiquitin-conjugating enzyme]-L-cysteine + [acceptor protein]-L-lysine = [E2 ubiquitin-conjugating enzyme]-L-cysteine + N(6)-ubiquitinyl-[acceptor protein]-L-lysine.</text>
        <dbReference type="EC" id="2.3.2.27"/>
    </reaction>
</comment>
<evidence type="ECO:0000313" key="23">
    <source>
        <dbReference type="EMBL" id="CAH1782603.1"/>
    </source>
</evidence>
<dbReference type="OrthoDB" id="9049620at2759"/>
<feature type="compositionally biased region" description="Polar residues" evidence="19">
    <location>
        <begin position="638"/>
        <end position="648"/>
    </location>
</feature>
<reference evidence="23" key="1">
    <citation type="submission" date="2022-03" db="EMBL/GenBank/DDBJ databases">
        <authorList>
            <person name="Martin C."/>
        </authorList>
    </citation>
    <scope>NUCLEOTIDE SEQUENCE</scope>
</reference>
<dbReference type="GO" id="GO:0003697">
    <property type="term" value="F:single-stranded DNA binding"/>
    <property type="evidence" value="ECO:0007669"/>
    <property type="project" value="InterPro"/>
</dbReference>
<feature type="region of interest" description="Disordered" evidence="19">
    <location>
        <begin position="850"/>
        <end position="931"/>
    </location>
</feature>
<feature type="compositionally biased region" description="Polar residues" evidence="19">
    <location>
        <begin position="740"/>
        <end position="754"/>
    </location>
</feature>
<evidence type="ECO:0000259" key="20">
    <source>
        <dbReference type="PROSITE" id="PS50089"/>
    </source>
</evidence>
<evidence type="ECO:0000256" key="18">
    <source>
        <dbReference type="PROSITE-ProRule" id="PRU01256"/>
    </source>
</evidence>
<comment type="caution">
    <text evidence="23">The sequence shown here is derived from an EMBL/GenBank/DDBJ whole genome shotgun (WGS) entry which is preliminary data.</text>
</comment>
<evidence type="ECO:0000256" key="12">
    <source>
        <dbReference type="ARBA" id="ARBA00023125"/>
    </source>
</evidence>
<keyword evidence="14" id="KW-0539">Nucleus</keyword>
<dbReference type="AlphaFoldDB" id="A0A8S4NNU7"/>
<dbReference type="Gene3D" id="3.30.160.60">
    <property type="entry name" value="Classic Zinc Finger"/>
    <property type="match status" value="1"/>
</dbReference>
<evidence type="ECO:0000256" key="13">
    <source>
        <dbReference type="ARBA" id="ARBA00023204"/>
    </source>
</evidence>
<feature type="region of interest" description="Disordered" evidence="19">
    <location>
        <begin position="943"/>
        <end position="983"/>
    </location>
</feature>
<evidence type="ECO:0000256" key="17">
    <source>
        <dbReference type="PROSITE-ProRule" id="PRU00175"/>
    </source>
</evidence>
<dbReference type="InterPro" id="IPR003034">
    <property type="entry name" value="SAP_dom"/>
</dbReference>
<dbReference type="PROSITE" id="PS50800">
    <property type="entry name" value="SAP"/>
    <property type="match status" value="1"/>
</dbReference>
<dbReference type="InterPro" id="IPR001660">
    <property type="entry name" value="SAM"/>
</dbReference>
<evidence type="ECO:0000256" key="6">
    <source>
        <dbReference type="ARBA" id="ARBA00022679"/>
    </source>
</evidence>
<dbReference type="PROSITE" id="PS00518">
    <property type="entry name" value="ZF_RING_1"/>
    <property type="match status" value="1"/>
</dbReference>
<feature type="region of interest" description="Disordered" evidence="19">
    <location>
        <begin position="717"/>
        <end position="760"/>
    </location>
</feature>
<keyword evidence="6" id="KW-0808">Transferase</keyword>
<dbReference type="Gene3D" id="1.10.150.50">
    <property type="entry name" value="Transcription Factor, Ets-1"/>
    <property type="match status" value="1"/>
</dbReference>
<keyword evidence="13 18" id="KW-0234">DNA repair</keyword>
<dbReference type="GO" id="GO:0006513">
    <property type="term" value="P:protein monoubiquitination"/>
    <property type="evidence" value="ECO:0007669"/>
    <property type="project" value="InterPro"/>
</dbReference>
<keyword evidence="24" id="KW-1185">Reference proteome</keyword>
<dbReference type="InterPro" id="IPR013083">
    <property type="entry name" value="Znf_RING/FYVE/PHD"/>
</dbReference>
<dbReference type="Pfam" id="PF00536">
    <property type="entry name" value="SAM_1"/>
    <property type="match status" value="1"/>
</dbReference>
<evidence type="ECO:0000256" key="15">
    <source>
        <dbReference type="ARBA" id="ARBA00031783"/>
    </source>
</evidence>